<dbReference type="GO" id="GO:0042803">
    <property type="term" value="F:protein homodimerization activity"/>
    <property type="evidence" value="ECO:0007669"/>
    <property type="project" value="InterPro"/>
</dbReference>
<dbReference type="Gene3D" id="2.30.22.10">
    <property type="entry name" value="Head domain of nucleotide exchange factor GrpE"/>
    <property type="match status" value="1"/>
</dbReference>
<dbReference type="Pfam" id="PF01025">
    <property type="entry name" value="GrpE"/>
    <property type="match status" value="1"/>
</dbReference>
<keyword evidence="5 10" id="KW-0346">Stress response</keyword>
<reference evidence="14 15" key="1">
    <citation type="journal article" date="2015" name="Int. J. Syst. Evol. Microbiol.">
        <title>Sporolactobacillus shoreae sp. nov. and Sporolactobacillus spathodeae sp. nov., two spore-forming lactic acid bacteria isolated from tree barks in Thailand.</title>
        <authorList>
            <person name="Thamacharoensuk T."/>
            <person name="Kitahara M."/>
            <person name="Ohkuma M."/>
            <person name="Thongchul N."/>
            <person name="Tanasupawat S."/>
        </authorList>
    </citation>
    <scope>NUCLEOTIDE SEQUENCE [LARGE SCALE GENOMIC DNA]</scope>
    <source>
        <strain evidence="14 15">BK92</strain>
    </source>
</reference>
<dbReference type="NCBIfam" id="NF010738">
    <property type="entry name" value="PRK14140.1"/>
    <property type="match status" value="1"/>
</dbReference>
<evidence type="ECO:0000313" key="14">
    <source>
        <dbReference type="EMBL" id="TGA99571.1"/>
    </source>
</evidence>
<evidence type="ECO:0000256" key="2">
    <source>
        <dbReference type="ARBA" id="ARBA00009054"/>
    </source>
</evidence>
<evidence type="ECO:0000256" key="1">
    <source>
        <dbReference type="ARBA" id="ARBA00004496"/>
    </source>
</evidence>
<dbReference type="AlphaFoldDB" id="A0A4Z0GRU3"/>
<feature type="compositionally biased region" description="Basic and acidic residues" evidence="13">
    <location>
        <begin position="25"/>
        <end position="52"/>
    </location>
</feature>
<dbReference type="OrthoDB" id="9812586at2"/>
<dbReference type="InterPro" id="IPR013805">
    <property type="entry name" value="GrpE_CC"/>
</dbReference>
<keyword evidence="4 10" id="KW-0963">Cytoplasm</keyword>
<dbReference type="PANTHER" id="PTHR21237:SF23">
    <property type="entry name" value="GRPE PROTEIN HOMOLOG, MITOCHONDRIAL"/>
    <property type="match status" value="1"/>
</dbReference>
<evidence type="ECO:0000256" key="9">
    <source>
        <dbReference type="ARBA" id="ARBA00076414"/>
    </source>
</evidence>
<evidence type="ECO:0000256" key="3">
    <source>
        <dbReference type="ARBA" id="ARBA00011738"/>
    </source>
</evidence>
<organism evidence="14 15">
    <name type="scientific">Sporolactobacillus shoreae</name>
    <dbReference type="NCBI Taxonomy" id="1465501"/>
    <lineage>
        <taxon>Bacteria</taxon>
        <taxon>Bacillati</taxon>
        <taxon>Bacillota</taxon>
        <taxon>Bacilli</taxon>
        <taxon>Bacillales</taxon>
        <taxon>Sporolactobacillaceae</taxon>
        <taxon>Sporolactobacillus</taxon>
    </lineage>
</organism>
<evidence type="ECO:0000256" key="4">
    <source>
        <dbReference type="ARBA" id="ARBA00022490"/>
    </source>
</evidence>
<evidence type="ECO:0000256" key="12">
    <source>
        <dbReference type="RuleBase" id="RU004478"/>
    </source>
</evidence>
<dbReference type="Proteomes" id="UP000298347">
    <property type="component" value="Unassembled WGS sequence"/>
</dbReference>
<feature type="region of interest" description="Disordered" evidence="13">
    <location>
        <begin position="1"/>
        <end position="72"/>
    </location>
</feature>
<dbReference type="FunFam" id="2.30.22.10:FF:000001">
    <property type="entry name" value="Protein GrpE"/>
    <property type="match status" value="1"/>
</dbReference>
<name>A0A4Z0GRU3_9BACL</name>
<dbReference type="Gene3D" id="3.90.20.20">
    <property type="match status" value="1"/>
</dbReference>
<keyword evidence="6 10" id="KW-0143">Chaperone</keyword>
<dbReference type="InterPro" id="IPR000740">
    <property type="entry name" value="GrpE"/>
</dbReference>
<dbReference type="GO" id="GO:0051082">
    <property type="term" value="F:unfolded protein binding"/>
    <property type="evidence" value="ECO:0007669"/>
    <property type="project" value="TreeGrafter"/>
</dbReference>
<dbReference type="PROSITE" id="PS01071">
    <property type="entry name" value="GRPE"/>
    <property type="match status" value="1"/>
</dbReference>
<proteinExistence type="inferred from homology"/>
<comment type="function">
    <text evidence="7 10 11">Participates actively in the response to hyperosmotic and heat shock by preventing the aggregation of stress-denatured proteins, in association with DnaK and GrpE. It is the nucleotide exchange factor for DnaK and may function as a thermosensor. Unfolded proteins bind initially to DnaJ; upon interaction with the DnaJ-bound protein, DnaK hydrolyzes its bound ATP, resulting in the formation of a stable complex. GrpE releases ADP from DnaK; ATP binding to DnaK triggers the release of the substrate protein, thus completing the reaction cycle. Several rounds of ATP-dependent interactions between DnaJ, DnaK and GrpE are required for fully efficient folding.</text>
</comment>
<comment type="subunit">
    <text evidence="3 10">Homodimer.</text>
</comment>
<comment type="subcellular location">
    <subcellularLocation>
        <location evidence="1 10">Cytoplasm</location>
    </subcellularLocation>
</comment>
<evidence type="ECO:0000256" key="11">
    <source>
        <dbReference type="RuleBase" id="RU000639"/>
    </source>
</evidence>
<dbReference type="EMBL" id="SRJD01000003">
    <property type="protein sequence ID" value="TGA99571.1"/>
    <property type="molecule type" value="Genomic_DNA"/>
</dbReference>
<accession>A0A4Z0GRU3</accession>
<sequence length="221" mass="24316">MAKQTNEEIKDKNQETADGSANDPSVKKSADAPESVKEKDEAADQTGQKEEAVDNQPDPAKLEELTKKAAAQASEIETLKKSGQDLNSRLLRAQADFDNFRKRTIKEKADARKFRAQDLVSDLLETLDNFKRALAVDTASEDGTALKKGMEMILGKFESALKKEGVEEIESLGKPFDPTVHQAVMQEESDEHDSGIVIQVLQAGYTLNGRVIRPAMVKVSQ</sequence>
<dbReference type="GO" id="GO:0051087">
    <property type="term" value="F:protein-folding chaperone binding"/>
    <property type="evidence" value="ECO:0007669"/>
    <property type="project" value="InterPro"/>
</dbReference>
<gene>
    <name evidence="10 14" type="primary">grpE</name>
    <name evidence="14" type="ORF">E4665_04400</name>
</gene>
<comment type="caution">
    <text evidence="14">The sequence shown here is derived from an EMBL/GenBank/DDBJ whole genome shotgun (WGS) entry which is preliminary data.</text>
</comment>
<feature type="compositionally biased region" description="Basic and acidic residues" evidence="13">
    <location>
        <begin position="1"/>
        <end position="15"/>
    </location>
</feature>
<evidence type="ECO:0000256" key="10">
    <source>
        <dbReference type="HAMAP-Rule" id="MF_01151"/>
    </source>
</evidence>
<dbReference type="GO" id="GO:0006457">
    <property type="term" value="P:protein folding"/>
    <property type="evidence" value="ECO:0007669"/>
    <property type="project" value="InterPro"/>
</dbReference>
<evidence type="ECO:0000256" key="6">
    <source>
        <dbReference type="ARBA" id="ARBA00023186"/>
    </source>
</evidence>
<evidence type="ECO:0000256" key="8">
    <source>
        <dbReference type="ARBA" id="ARBA00072274"/>
    </source>
</evidence>
<evidence type="ECO:0000256" key="7">
    <source>
        <dbReference type="ARBA" id="ARBA00053401"/>
    </source>
</evidence>
<dbReference type="PANTHER" id="PTHR21237">
    <property type="entry name" value="GRPE PROTEIN"/>
    <property type="match status" value="1"/>
</dbReference>
<comment type="similarity">
    <text evidence="2 10 12">Belongs to the GrpE family.</text>
</comment>
<dbReference type="CDD" id="cd00446">
    <property type="entry name" value="GrpE"/>
    <property type="match status" value="1"/>
</dbReference>
<dbReference type="HAMAP" id="MF_01151">
    <property type="entry name" value="GrpE"/>
    <property type="match status" value="1"/>
</dbReference>
<dbReference type="SUPFAM" id="SSF51064">
    <property type="entry name" value="Head domain of nucleotide exchange factor GrpE"/>
    <property type="match status" value="1"/>
</dbReference>
<dbReference type="InterPro" id="IPR009012">
    <property type="entry name" value="GrpE_head"/>
</dbReference>
<dbReference type="GO" id="GO:0000774">
    <property type="term" value="F:adenyl-nucleotide exchange factor activity"/>
    <property type="evidence" value="ECO:0007669"/>
    <property type="project" value="InterPro"/>
</dbReference>
<evidence type="ECO:0000256" key="13">
    <source>
        <dbReference type="SAM" id="MobiDB-lite"/>
    </source>
</evidence>
<dbReference type="SUPFAM" id="SSF58014">
    <property type="entry name" value="Coiled-coil domain of nucleotide exchange factor GrpE"/>
    <property type="match status" value="1"/>
</dbReference>
<dbReference type="GO" id="GO:0005737">
    <property type="term" value="C:cytoplasm"/>
    <property type="evidence" value="ECO:0007669"/>
    <property type="project" value="UniProtKB-SubCell"/>
</dbReference>
<dbReference type="PRINTS" id="PR00773">
    <property type="entry name" value="GRPEPROTEIN"/>
</dbReference>
<evidence type="ECO:0000313" key="15">
    <source>
        <dbReference type="Proteomes" id="UP000298347"/>
    </source>
</evidence>
<dbReference type="RefSeq" id="WP_135347594.1">
    <property type="nucleotide sequence ID" value="NZ_SRJD01000003.1"/>
</dbReference>
<keyword evidence="15" id="KW-1185">Reference proteome</keyword>
<evidence type="ECO:0000256" key="5">
    <source>
        <dbReference type="ARBA" id="ARBA00023016"/>
    </source>
</evidence>
<protein>
    <recommendedName>
        <fullName evidence="8 10">Protein GrpE</fullName>
    </recommendedName>
    <alternativeName>
        <fullName evidence="9 10">HSP-70 cofactor</fullName>
    </alternativeName>
</protein>